<dbReference type="InterPro" id="IPR031066">
    <property type="entry name" value="bHLH_ALC-like_plant"/>
</dbReference>
<dbReference type="Proteomes" id="UP000235220">
    <property type="component" value="Chromosome 6"/>
</dbReference>
<evidence type="ECO:0000256" key="3">
    <source>
        <dbReference type="ARBA" id="ARBA00023125"/>
    </source>
</evidence>
<keyword evidence="6" id="KW-0812">Transmembrane</keyword>
<evidence type="ECO:0000313" key="8">
    <source>
        <dbReference type="Proteomes" id="UP000235220"/>
    </source>
</evidence>
<dbReference type="GO" id="GO:0046983">
    <property type="term" value="F:protein dimerization activity"/>
    <property type="evidence" value="ECO:0007669"/>
    <property type="project" value="InterPro"/>
</dbReference>
<accession>A0A6P9EHT8</accession>
<dbReference type="PROSITE" id="PS50888">
    <property type="entry name" value="BHLH"/>
    <property type="match status" value="1"/>
</dbReference>
<evidence type="ECO:0000256" key="1">
    <source>
        <dbReference type="ARBA" id="ARBA00004123"/>
    </source>
</evidence>
<keyword evidence="2" id="KW-0805">Transcription regulation</keyword>
<dbReference type="Gene3D" id="4.10.280.10">
    <property type="entry name" value="Helix-loop-helix DNA-binding domain"/>
    <property type="match status" value="1"/>
</dbReference>
<dbReference type="PANTHER" id="PTHR45855">
    <property type="entry name" value="TRANSCRIPTION FACTOR PIF1-RELATED"/>
    <property type="match status" value="1"/>
</dbReference>
<dbReference type="CDD" id="cd11445">
    <property type="entry name" value="bHLH_AtPIF_like"/>
    <property type="match status" value="1"/>
</dbReference>
<dbReference type="InParanoid" id="A0A6P9EHT8"/>
<evidence type="ECO:0000256" key="2">
    <source>
        <dbReference type="ARBA" id="ARBA00023015"/>
    </source>
</evidence>
<dbReference type="SUPFAM" id="SSF47459">
    <property type="entry name" value="HLH, helix-loop-helix DNA-binding domain"/>
    <property type="match status" value="1"/>
</dbReference>
<organism evidence="8 9">
    <name type="scientific">Juglans regia</name>
    <name type="common">English walnut</name>
    <dbReference type="NCBI Taxonomy" id="51240"/>
    <lineage>
        <taxon>Eukaryota</taxon>
        <taxon>Viridiplantae</taxon>
        <taxon>Streptophyta</taxon>
        <taxon>Embryophyta</taxon>
        <taxon>Tracheophyta</taxon>
        <taxon>Spermatophyta</taxon>
        <taxon>Magnoliopsida</taxon>
        <taxon>eudicotyledons</taxon>
        <taxon>Gunneridae</taxon>
        <taxon>Pentapetalae</taxon>
        <taxon>rosids</taxon>
        <taxon>fabids</taxon>
        <taxon>Fagales</taxon>
        <taxon>Juglandaceae</taxon>
        <taxon>Juglans</taxon>
    </lineage>
</organism>
<evidence type="ECO:0000259" key="7">
    <source>
        <dbReference type="PROSITE" id="PS50888"/>
    </source>
</evidence>
<keyword evidence="6" id="KW-0472">Membrane</keyword>
<keyword evidence="4" id="KW-0804">Transcription</keyword>
<feature type="transmembrane region" description="Helical" evidence="6">
    <location>
        <begin position="199"/>
        <end position="218"/>
    </location>
</feature>
<dbReference type="GeneID" id="108992258"/>
<dbReference type="GO" id="GO:0005634">
    <property type="term" value="C:nucleus"/>
    <property type="evidence" value="ECO:0000318"/>
    <property type="project" value="GO_Central"/>
</dbReference>
<dbReference type="AlphaFoldDB" id="A0A6P9EHT8"/>
<comment type="subcellular location">
    <subcellularLocation>
        <location evidence="1">Nucleus</location>
    </subcellularLocation>
</comment>
<evidence type="ECO:0000256" key="5">
    <source>
        <dbReference type="ARBA" id="ARBA00023242"/>
    </source>
</evidence>
<feature type="domain" description="BHLH" evidence="7">
    <location>
        <begin position="211"/>
        <end position="260"/>
    </location>
</feature>
<evidence type="ECO:0000256" key="6">
    <source>
        <dbReference type="SAM" id="Phobius"/>
    </source>
</evidence>
<dbReference type="GO" id="GO:0003677">
    <property type="term" value="F:DNA binding"/>
    <property type="evidence" value="ECO:0007669"/>
    <property type="project" value="UniProtKB-KW"/>
</dbReference>
<evidence type="ECO:0000256" key="4">
    <source>
        <dbReference type="ARBA" id="ARBA00023163"/>
    </source>
</evidence>
<sequence>MYEAAPSSVTGGAPVSEEMSVSTFLDQFLHHNSFSSSKTKYGHLHHLPQLPQPPEATSAAGGFFSGENCRGFIRSANRYESESESRVRDRNSGAAVESSYGVNISNPGGYFIADAKVSDEKTFSSAGVVDSNAKERRVSFENNLCEFSCDSEVAGGSEVKAKPVPLRSSSKRSRAAEVHNLSEKVGPQSYNLFVRRNALIYNLPCGTMISVFVLISLIGRQRRRSKINEKMKALQNLIPNSNKTDKASMLDEAIDYLKQLQVQVQMLSMRNGLSLHPMCLPGVQQPRTGISFGEGNGYLNSSSGMGTFPGNEESWRQSVYNLGNQCTLPSQPYVISSGKNATTLETSFGFEESSQAHCEPLNLSYSKEIDDDRTLQLESDTSVIEKISASNMS</sequence>
<dbReference type="InterPro" id="IPR047265">
    <property type="entry name" value="PIF1-like_bHLH"/>
</dbReference>
<proteinExistence type="predicted"/>
<dbReference type="OrthoDB" id="690068at2759"/>
<dbReference type="SMART" id="SM00353">
    <property type="entry name" value="HLH"/>
    <property type="match status" value="1"/>
</dbReference>
<gene>
    <name evidence="9" type="primary">LOC108992258</name>
</gene>
<keyword evidence="5" id="KW-0539">Nucleus</keyword>
<protein>
    <submittedName>
        <fullName evidence="9">Transcription factor SPATULA-like isoform X1</fullName>
    </submittedName>
</protein>
<evidence type="ECO:0000313" key="9">
    <source>
        <dbReference type="RefSeq" id="XP_035547039.1"/>
    </source>
</evidence>
<dbReference type="InterPro" id="IPR036638">
    <property type="entry name" value="HLH_DNA-bd_sf"/>
</dbReference>
<dbReference type="InterPro" id="IPR011598">
    <property type="entry name" value="bHLH_dom"/>
</dbReference>
<keyword evidence="6" id="KW-1133">Transmembrane helix</keyword>
<dbReference type="PANTHER" id="PTHR45855:SF73">
    <property type="entry name" value="TRANSCRIPTION FACTOR SPATULA"/>
    <property type="match status" value="1"/>
</dbReference>
<dbReference type="RefSeq" id="XP_035547039.1">
    <property type="nucleotide sequence ID" value="XM_035691146.1"/>
</dbReference>
<dbReference type="Pfam" id="PF00010">
    <property type="entry name" value="HLH"/>
    <property type="match status" value="1"/>
</dbReference>
<keyword evidence="3" id="KW-0238">DNA-binding</keyword>
<name>A0A6P9EHT8_JUGRE</name>
<keyword evidence="8" id="KW-1185">Reference proteome</keyword>
<reference evidence="9" key="1">
    <citation type="submission" date="2025-08" db="UniProtKB">
        <authorList>
            <consortium name="RefSeq"/>
        </authorList>
    </citation>
    <scope>IDENTIFICATION</scope>
    <source>
        <tissue evidence="9">Leaves</tissue>
    </source>
</reference>